<dbReference type="PANTHER" id="PTHR12496">
    <property type="entry name" value="CGI-41 METHYLTRANSFERASE"/>
    <property type="match status" value="1"/>
</dbReference>
<name>A0AAV2SKW5_MEGNR</name>
<organism evidence="1 2">
    <name type="scientific">Meganyctiphanes norvegica</name>
    <name type="common">Northern krill</name>
    <name type="synonym">Thysanopoda norvegica</name>
    <dbReference type="NCBI Taxonomy" id="48144"/>
    <lineage>
        <taxon>Eukaryota</taxon>
        <taxon>Metazoa</taxon>
        <taxon>Ecdysozoa</taxon>
        <taxon>Arthropoda</taxon>
        <taxon>Crustacea</taxon>
        <taxon>Multicrustacea</taxon>
        <taxon>Malacostraca</taxon>
        <taxon>Eumalacostraca</taxon>
        <taxon>Eucarida</taxon>
        <taxon>Euphausiacea</taxon>
        <taxon>Euphausiidae</taxon>
        <taxon>Meganyctiphanes</taxon>
    </lineage>
</organism>
<dbReference type="EMBL" id="CAXKWB010071961">
    <property type="protein sequence ID" value="CAL4195698.1"/>
    <property type="molecule type" value="Genomic_DNA"/>
</dbReference>
<accession>A0AAV2SKW5</accession>
<reference evidence="1 2" key="1">
    <citation type="submission" date="2024-05" db="EMBL/GenBank/DDBJ databases">
        <authorList>
            <person name="Wallberg A."/>
        </authorList>
    </citation>
    <scope>NUCLEOTIDE SEQUENCE [LARGE SCALE GENOMIC DNA]</scope>
</reference>
<evidence type="ECO:0000313" key="2">
    <source>
        <dbReference type="Proteomes" id="UP001497623"/>
    </source>
</evidence>
<protein>
    <submittedName>
        <fullName evidence="1">Uncharacterized protein</fullName>
    </submittedName>
</protein>
<keyword evidence="2" id="KW-1185">Reference proteome</keyword>
<comment type="caution">
    <text evidence="1">The sequence shown here is derived from an EMBL/GenBank/DDBJ whole genome shotgun (WGS) entry which is preliminary data.</text>
</comment>
<gene>
    <name evidence="1" type="ORF">MNOR_LOCUS37069</name>
</gene>
<proteinExistence type="predicted"/>
<dbReference type="Proteomes" id="UP001497623">
    <property type="component" value="Unassembled WGS sequence"/>
</dbReference>
<dbReference type="InterPro" id="IPR052220">
    <property type="entry name" value="METTL25"/>
</dbReference>
<sequence>MAAQESGLRWDNQTEEQHLKHANNVIFRAIILEDYCQQGNFKLKKLKRKCANKSKYDGFDEYVETILLNHEITMDHSSPNKTMQNPSHEEIISGLHSRFECHKSLFPLVEPITGLQLALQQVLESLVLLDRVLWLRESQVNKVWLQPIFDPQLSPRCVALCAVK</sequence>
<dbReference type="PANTHER" id="PTHR12496:SF0">
    <property type="entry name" value="METHYLTRANSFERASE DOMAIN-CONTAINING PROTEIN"/>
    <property type="match status" value="1"/>
</dbReference>
<evidence type="ECO:0000313" key="1">
    <source>
        <dbReference type="EMBL" id="CAL4195698.1"/>
    </source>
</evidence>
<dbReference type="AlphaFoldDB" id="A0AAV2SKW5"/>